<dbReference type="InterPro" id="IPR038765">
    <property type="entry name" value="Papain-like_cys_pep_sf"/>
</dbReference>
<dbReference type="PANTHER" id="PTHR48449">
    <property type="entry name" value="DUF1985 DOMAIN-CONTAINING PROTEIN"/>
    <property type="match status" value="1"/>
</dbReference>
<comment type="similarity">
    <text evidence="1">Belongs to the peptidase C48 family.</text>
</comment>
<accession>A0ABD3CUA2</accession>
<evidence type="ECO:0000256" key="4">
    <source>
        <dbReference type="SAM" id="MobiDB-lite"/>
    </source>
</evidence>
<dbReference type="EMBL" id="JAVIJP010000029">
    <property type="protein sequence ID" value="KAL3633578.1"/>
    <property type="molecule type" value="Genomic_DNA"/>
</dbReference>
<feature type="region of interest" description="Disordered" evidence="4">
    <location>
        <begin position="15"/>
        <end position="97"/>
    </location>
</feature>
<evidence type="ECO:0000256" key="2">
    <source>
        <dbReference type="ARBA" id="ARBA00022670"/>
    </source>
</evidence>
<organism evidence="6 7">
    <name type="scientific">Castilleja foliolosa</name>
    <dbReference type="NCBI Taxonomy" id="1961234"/>
    <lineage>
        <taxon>Eukaryota</taxon>
        <taxon>Viridiplantae</taxon>
        <taxon>Streptophyta</taxon>
        <taxon>Embryophyta</taxon>
        <taxon>Tracheophyta</taxon>
        <taxon>Spermatophyta</taxon>
        <taxon>Magnoliopsida</taxon>
        <taxon>eudicotyledons</taxon>
        <taxon>Gunneridae</taxon>
        <taxon>Pentapetalae</taxon>
        <taxon>asterids</taxon>
        <taxon>lamiids</taxon>
        <taxon>Lamiales</taxon>
        <taxon>Orobanchaceae</taxon>
        <taxon>Pedicularideae</taxon>
        <taxon>Castillejinae</taxon>
        <taxon>Castilleja</taxon>
    </lineage>
</organism>
<reference evidence="7" key="1">
    <citation type="journal article" date="2024" name="IScience">
        <title>Strigolactones Initiate the Formation of Haustorium-like Structures in Castilleja.</title>
        <authorList>
            <person name="Buerger M."/>
            <person name="Peterson D."/>
            <person name="Chory J."/>
        </authorList>
    </citation>
    <scope>NUCLEOTIDE SEQUENCE [LARGE SCALE GENOMIC DNA]</scope>
</reference>
<proteinExistence type="inferred from homology"/>
<evidence type="ECO:0000313" key="6">
    <source>
        <dbReference type="EMBL" id="KAL3633578.1"/>
    </source>
</evidence>
<evidence type="ECO:0000313" key="7">
    <source>
        <dbReference type="Proteomes" id="UP001632038"/>
    </source>
</evidence>
<dbReference type="SUPFAM" id="SSF54001">
    <property type="entry name" value="Cysteine proteinases"/>
    <property type="match status" value="1"/>
</dbReference>
<dbReference type="PANTHER" id="PTHR48449:SF1">
    <property type="entry name" value="DUF1985 DOMAIN-CONTAINING PROTEIN"/>
    <property type="match status" value="1"/>
</dbReference>
<keyword evidence="3" id="KW-0378">Hydrolase</keyword>
<feature type="region of interest" description="Disordered" evidence="4">
    <location>
        <begin position="404"/>
        <end position="431"/>
    </location>
</feature>
<evidence type="ECO:0000259" key="5">
    <source>
        <dbReference type="PROSITE" id="PS50600"/>
    </source>
</evidence>
<evidence type="ECO:0000256" key="1">
    <source>
        <dbReference type="ARBA" id="ARBA00005234"/>
    </source>
</evidence>
<dbReference type="Proteomes" id="UP001632038">
    <property type="component" value="Unassembled WGS sequence"/>
</dbReference>
<protein>
    <recommendedName>
        <fullName evidence="5">Ubiquitin-like protease family profile domain-containing protein</fullName>
    </recommendedName>
</protein>
<gene>
    <name evidence="6" type="ORF">CASFOL_022340</name>
</gene>
<name>A0ABD3CUA2_9LAMI</name>
<comment type="caution">
    <text evidence="6">The sequence shown here is derived from an EMBL/GenBank/DDBJ whole genome shotgun (WGS) entry which is preliminary data.</text>
</comment>
<sequence>MMSLQEEHLNRLRYEALRKRPAQPSIPGNVDFEEQPKKRGRPKAAPPSKRSSVSKSGPVEVEGGNKKRRQGARKAQANPPAMQTEASTPDAIPESTTSTGLLMLEPPLTQMPKSTSVPEWTWRWGEPWTKEQLSKARLNCLRKFKLLGIIKEQLSKLNALERFEESVFGHFSRNNRFGKVEYAAITGLRFGASDINPDSSDHLPYENGVYRLHFDGTAVYGDHLLEKFEECFFTEPEEAVKVALVLFAHFFFFAADGRTTIPLWLWTLVEMEEQFADFPWGSYTFQRLSHYLTALHPPNPDKSDYQPNNYAYLMPLQLWAYETIPIFAQEGGMKTGDNGIPRAVRWKCPKNNWNRINELDKDDLMITTMEVTEEEMAAPYMRAIEIQISEGVQYIHRETGERVGTAHGVGTSGDVGSRGAVGDGATDEPSPSVLESMNRAVSSAVSHALPGALREALNVTLPVLLPALVERAIQSVLPGILSDAVRRAVDLAIPGAVEQAVELFRRHEDKGFPDVDERAGERTDPFILEEPAGVNDDEEPTENVQDKAIPDVDEQEYEGTDPFIHEEPAGKRLLGTKNSFWDPRHGFWDPRNGFLGQVTVSGILSQETISRIQETVSWDKKQFLGKKPASKKQFVDGDKELTENVGNVGLVTPKEPRPKRLKLKSRFRLTPFVDCMDKDRQKSLKATFAKWRRQVNAKEIDVGIDPKYFVGPEYFVEIEKARTHLSTTHINPYLAVLRRRLESGVRLRPGVSLETLNIQDSSFYGHLVKAWNTLHPPNVECARVHYPEWDVPTILIKYVKGSLPRWGQPWSTVSNVVLVCNVEQHWVVCLLRIDAWEITLFDSMPSHDRVRQLEPLSRLIPYVIAKAGYFDAKSIAPHFDRMPVVPIENDDQLVQGDVHSCGVFACMYIERMIEVISQSRPRFPMSKNIGGKWHSRYSPIAMR</sequence>
<dbReference type="AlphaFoldDB" id="A0ABD3CUA2"/>
<dbReference type="Gene3D" id="3.40.395.10">
    <property type="entry name" value="Adenoviral Proteinase, Chain A"/>
    <property type="match status" value="1"/>
</dbReference>
<dbReference type="PROSITE" id="PS50600">
    <property type="entry name" value="ULP_PROTEASE"/>
    <property type="match status" value="1"/>
</dbReference>
<dbReference type="InterPro" id="IPR003653">
    <property type="entry name" value="Peptidase_C48_C"/>
</dbReference>
<feature type="domain" description="Ubiquitin-like protease family profile" evidence="5">
    <location>
        <begin position="708"/>
        <end position="912"/>
    </location>
</feature>
<keyword evidence="2" id="KW-0645">Protease</keyword>
<dbReference type="GO" id="GO:0006508">
    <property type="term" value="P:proteolysis"/>
    <property type="evidence" value="ECO:0007669"/>
    <property type="project" value="UniProtKB-KW"/>
</dbReference>
<evidence type="ECO:0000256" key="3">
    <source>
        <dbReference type="ARBA" id="ARBA00022801"/>
    </source>
</evidence>
<dbReference type="Pfam" id="PF02902">
    <property type="entry name" value="Peptidase_C48"/>
    <property type="match status" value="1"/>
</dbReference>
<keyword evidence="7" id="KW-1185">Reference proteome</keyword>
<dbReference type="GO" id="GO:0008233">
    <property type="term" value="F:peptidase activity"/>
    <property type="evidence" value="ECO:0007669"/>
    <property type="project" value="UniProtKB-KW"/>
</dbReference>